<gene>
    <name evidence="1" type="ORF">KIN20_004940</name>
</gene>
<sequence>MNFLTHSYQVVVDIATVVLRPERICSLELKWCELNETPNMLHCLRELCLESLQDTHRKRVWLCSLIPDTPTMADQFLNVHQTKRYKSKKPYHERYLSERTSWHNEFVMPLSSSHNP</sequence>
<protein>
    <submittedName>
        <fullName evidence="1">Uncharacterized protein</fullName>
    </submittedName>
</protein>
<reference evidence="1" key="1">
    <citation type="submission" date="2021-06" db="EMBL/GenBank/DDBJ databases">
        <title>Parelaphostrongylus tenuis whole genome reference sequence.</title>
        <authorList>
            <person name="Garwood T.J."/>
            <person name="Larsen P.A."/>
            <person name="Fountain-Jones N.M."/>
            <person name="Garbe J.R."/>
            <person name="Macchietto M.G."/>
            <person name="Kania S.A."/>
            <person name="Gerhold R.W."/>
            <person name="Richards J.E."/>
            <person name="Wolf T.M."/>
        </authorList>
    </citation>
    <scope>NUCLEOTIDE SEQUENCE</scope>
    <source>
        <strain evidence="1">MNPRO001-30</strain>
        <tissue evidence="1">Meninges</tissue>
    </source>
</reference>
<proteinExistence type="predicted"/>
<dbReference type="Proteomes" id="UP001196413">
    <property type="component" value="Unassembled WGS sequence"/>
</dbReference>
<evidence type="ECO:0000313" key="1">
    <source>
        <dbReference type="EMBL" id="KAJ1349380.1"/>
    </source>
</evidence>
<accession>A0AAD5LZI4</accession>
<keyword evidence="2" id="KW-1185">Reference proteome</keyword>
<comment type="caution">
    <text evidence="1">The sequence shown here is derived from an EMBL/GenBank/DDBJ whole genome shotgun (WGS) entry which is preliminary data.</text>
</comment>
<dbReference type="EMBL" id="JAHQIW010000657">
    <property type="protein sequence ID" value="KAJ1349380.1"/>
    <property type="molecule type" value="Genomic_DNA"/>
</dbReference>
<evidence type="ECO:0000313" key="2">
    <source>
        <dbReference type="Proteomes" id="UP001196413"/>
    </source>
</evidence>
<name>A0AAD5LZI4_PARTN</name>
<organism evidence="1 2">
    <name type="scientific">Parelaphostrongylus tenuis</name>
    <name type="common">Meningeal worm</name>
    <dbReference type="NCBI Taxonomy" id="148309"/>
    <lineage>
        <taxon>Eukaryota</taxon>
        <taxon>Metazoa</taxon>
        <taxon>Ecdysozoa</taxon>
        <taxon>Nematoda</taxon>
        <taxon>Chromadorea</taxon>
        <taxon>Rhabditida</taxon>
        <taxon>Rhabditina</taxon>
        <taxon>Rhabditomorpha</taxon>
        <taxon>Strongyloidea</taxon>
        <taxon>Metastrongylidae</taxon>
        <taxon>Parelaphostrongylus</taxon>
    </lineage>
</organism>
<dbReference type="AlphaFoldDB" id="A0AAD5LZI4"/>